<dbReference type="PANTHER" id="PTHR35601">
    <property type="entry name" value="TOXIN RELE"/>
    <property type="match status" value="1"/>
</dbReference>
<sequence length="99" mass="11784">MYDYKFHPEAEKELEKLNRSVQILFTKTLKKILKSPELGIDLGNKNNLNLSGLKKMYFEHKRYRVVYQILDDEVIIHLIAIGKRDKMEVYEKAGERVEK</sequence>
<gene>
    <name evidence="3" type="ORF">HELGO_WM4526</name>
</gene>
<dbReference type="EMBL" id="CACVAP010000053">
    <property type="protein sequence ID" value="CAA6808255.1"/>
    <property type="molecule type" value="Genomic_DNA"/>
</dbReference>
<dbReference type="AlphaFoldDB" id="A0A6S6SUI3"/>
<dbReference type="PANTHER" id="PTHR35601:SF1">
    <property type="entry name" value="TOXIN RELE"/>
    <property type="match status" value="1"/>
</dbReference>
<organism evidence="3">
    <name type="scientific">uncultured Sulfurovum sp</name>
    <dbReference type="NCBI Taxonomy" id="269237"/>
    <lineage>
        <taxon>Bacteria</taxon>
        <taxon>Pseudomonadati</taxon>
        <taxon>Campylobacterota</taxon>
        <taxon>Epsilonproteobacteria</taxon>
        <taxon>Campylobacterales</taxon>
        <taxon>Sulfurovaceae</taxon>
        <taxon>Sulfurovum</taxon>
        <taxon>environmental samples</taxon>
    </lineage>
</organism>
<comment type="similarity">
    <text evidence="1">Belongs to the RelE toxin family.</text>
</comment>
<evidence type="ECO:0000256" key="2">
    <source>
        <dbReference type="ARBA" id="ARBA00022649"/>
    </source>
</evidence>
<dbReference type="InterPro" id="IPR007712">
    <property type="entry name" value="RelE/ParE_toxin"/>
</dbReference>
<accession>A0A6S6SUI3</accession>
<evidence type="ECO:0000256" key="1">
    <source>
        <dbReference type="ARBA" id="ARBA00006226"/>
    </source>
</evidence>
<reference evidence="3" key="1">
    <citation type="submission" date="2020-01" db="EMBL/GenBank/DDBJ databases">
        <authorList>
            <person name="Meier V. D."/>
            <person name="Meier V D."/>
        </authorList>
    </citation>
    <scope>NUCLEOTIDE SEQUENCE</scope>
    <source>
        <strain evidence="3">HLG_WM_MAG_06</strain>
    </source>
</reference>
<protein>
    <submittedName>
        <fullName evidence="3">RelE/StbE replicon stabilization toxin</fullName>
    </submittedName>
</protein>
<proteinExistence type="inferred from homology"/>
<dbReference type="SUPFAM" id="SSF143011">
    <property type="entry name" value="RelE-like"/>
    <property type="match status" value="1"/>
</dbReference>
<dbReference type="Pfam" id="PF05016">
    <property type="entry name" value="ParE_toxin"/>
    <property type="match status" value="1"/>
</dbReference>
<name>A0A6S6SUI3_9BACT</name>
<keyword evidence="2" id="KW-1277">Toxin-antitoxin system</keyword>
<dbReference type="InterPro" id="IPR035093">
    <property type="entry name" value="RelE/ParE_toxin_dom_sf"/>
</dbReference>
<evidence type="ECO:0000313" key="3">
    <source>
        <dbReference type="EMBL" id="CAA6808255.1"/>
    </source>
</evidence>
<dbReference type="Gene3D" id="3.30.2310.20">
    <property type="entry name" value="RelE-like"/>
    <property type="match status" value="1"/>
</dbReference>